<protein>
    <submittedName>
        <fullName evidence="11">Early-responsive to dehydration stress protein</fullName>
    </submittedName>
</protein>
<feature type="compositionally biased region" description="Basic and acidic residues" evidence="7">
    <location>
        <begin position="443"/>
        <end position="480"/>
    </location>
</feature>
<dbReference type="InterPro" id="IPR003864">
    <property type="entry name" value="CSC1/OSCA1-like_7TM"/>
</dbReference>
<evidence type="ECO:0000256" key="4">
    <source>
        <dbReference type="ARBA" id="ARBA00022692"/>
    </source>
</evidence>
<dbReference type="InterPro" id="IPR032880">
    <property type="entry name" value="CSC1/OSCA1-like_N"/>
</dbReference>
<feature type="transmembrane region" description="Helical" evidence="8">
    <location>
        <begin position="122"/>
        <end position="145"/>
    </location>
</feature>
<comment type="caution">
    <text evidence="11">The sequence shown here is derived from an EMBL/GenBank/DDBJ whole genome shotgun (WGS) entry which is preliminary data.</text>
</comment>
<dbReference type="Pfam" id="PF02714">
    <property type="entry name" value="RSN1_7TM"/>
    <property type="match status" value="1"/>
</dbReference>
<comment type="subcellular location">
    <subcellularLocation>
        <location evidence="1">Membrane</location>
        <topology evidence="1">Multi-pass membrane protein</topology>
    </subcellularLocation>
</comment>
<comment type="similarity">
    <text evidence="2">Belongs to the CSC1 (TC 1.A.17) family.</text>
</comment>
<accession>A0A1W0E410</accession>
<evidence type="ECO:0000256" key="6">
    <source>
        <dbReference type="ARBA" id="ARBA00023136"/>
    </source>
</evidence>
<dbReference type="InterPro" id="IPR045122">
    <property type="entry name" value="Csc1-like"/>
</dbReference>
<dbReference type="GO" id="GO:0005886">
    <property type="term" value="C:plasma membrane"/>
    <property type="evidence" value="ECO:0007669"/>
    <property type="project" value="TreeGrafter"/>
</dbReference>
<evidence type="ECO:0000256" key="1">
    <source>
        <dbReference type="ARBA" id="ARBA00004141"/>
    </source>
</evidence>
<name>A0A1W0E410_9MICR</name>
<feature type="transmembrane region" description="Helical" evidence="8">
    <location>
        <begin position="679"/>
        <end position="700"/>
    </location>
</feature>
<feature type="transmembrane region" description="Helical" evidence="8">
    <location>
        <begin position="165"/>
        <end position="190"/>
    </location>
</feature>
<evidence type="ECO:0000256" key="8">
    <source>
        <dbReference type="SAM" id="Phobius"/>
    </source>
</evidence>
<keyword evidence="6 8" id="KW-0472">Membrane</keyword>
<dbReference type="GO" id="GO:0005227">
    <property type="term" value="F:calcium-activated cation channel activity"/>
    <property type="evidence" value="ECO:0007669"/>
    <property type="project" value="InterPro"/>
</dbReference>
<feature type="transmembrane region" description="Helical" evidence="8">
    <location>
        <begin position="827"/>
        <end position="854"/>
    </location>
</feature>
<feature type="compositionally biased region" description="Polar residues" evidence="7">
    <location>
        <begin position="481"/>
        <end position="493"/>
    </location>
</feature>
<dbReference type="Pfam" id="PF13967">
    <property type="entry name" value="RSN1_TM"/>
    <property type="match status" value="1"/>
</dbReference>
<feature type="region of interest" description="Disordered" evidence="7">
    <location>
        <begin position="410"/>
        <end position="493"/>
    </location>
</feature>
<evidence type="ECO:0000313" key="11">
    <source>
        <dbReference type="EMBL" id="OQS53963.1"/>
    </source>
</evidence>
<keyword evidence="12" id="KW-1185">Reference proteome</keyword>
<feature type="transmembrane region" description="Helical" evidence="8">
    <location>
        <begin position="624"/>
        <end position="645"/>
    </location>
</feature>
<dbReference type="PANTHER" id="PTHR13018">
    <property type="entry name" value="PROBABLE MEMBRANE PROTEIN DUF221-RELATED"/>
    <property type="match status" value="1"/>
</dbReference>
<evidence type="ECO:0000259" key="10">
    <source>
        <dbReference type="Pfam" id="PF13967"/>
    </source>
</evidence>
<dbReference type="OrthoDB" id="1689567at2759"/>
<dbReference type="EMBL" id="MNPJ01000023">
    <property type="protein sequence ID" value="OQS53963.1"/>
    <property type="molecule type" value="Genomic_DNA"/>
</dbReference>
<keyword evidence="5 8" id="KW-1133">Transmembrane helix</keyword>
<feature type="transmembrane region" description="Helical" evidence="8">
    <location>
        <begin position="875"/>
        <end position="902"/>
    </location>
</feature>
<proteinExistence type="inferred from homology"/>
<keyword evidence="4 8" id="KW-0812">Transmembrane</keyword>
<evidence type="ECO:0000256" key="3">
    <source>
        <dbReference type="ARBA" id="ARBA00022448"/>
    </source>
</evidence>
<gene>
    <name evidence="11" type="ORF">EHP00_1740</name>
</gene>
<keyword evidence="3" id="KW-0813">Transport</keyword>
<dbReference type="Proteomes" id="UP000192758">
    <property type="component" value="Unassembled WGS sequence"/>
</dbReference>
<dbReference type="AlphaFoldDB" id="A0A1W0E410"/>
<feature type="transmembrane region" description="Helical" evidence="8">
    <location>
        <begin position="908"/>
        <end position="926"/>
    </location>
</feature>
<feature type="domain" description="CSC1/OSCA1-like 7TM region" evidence="9">
    <location>
        <begin position="628"/>
        <end position="899"/>
    </location>
</feature>
<organism evidence="11 12">
    <name type="scientific">Ecytonucleospora hepatopenaei</name>
    <dbReference type="NCBI Taxonomy" id="646526"/>
    <lineage>
        <taxon>Eukaryota</taxon>
        <taxon>Fungi</taxon>
        <taxon>Fungi incertae sedis</taxon>
        <taxon>Microsporidia</taxon>
        <taxon>Enterocytozoonidae</taxon>
        <taxon>Ecytonucleospora</taxon>
    </lineage>
</organism>
<dbReference type="VEuPathDB" id="MicrosporidiaDB:EHP00_1740"/>
<dbReference type="STRING" id="646526.A0A1W0E410"/>
<feature type="domain" description="CSC1/OSCA1-like N-terminal transmembrane" evidence="10">
    <location>
        <begin position="42"/>
        <end position="187"/>
    </location>
</feature>
<evidence type="ECO:0000256" key="7">
    <source>
        <dbReference type="SAM" id="MobiDB-lite"/>
    </source>
</evidence>
<evidence type="ECO:0000256" key="2">
    <source>
        <dbReference type="ARBA" id="ARBA00007779"/>
    </source>
</evidence>
<evidence type="ECO:0000256" key="5">
    <source>
        <dbReference type="ARBA" id="ARBA00022989"/>
    </source>
</evidence>
<sequence length="1051" mass="121834">MNLLKILDINGVKALEDGNVTNEENINDILTNTDTGANPDKALLSNIITQLILGAALLLTFLFCRKRAPYVYYPNSENKAQHPCFGYTGVFNWIKPLISLEDIKLLGMIGLDSFMLLQTLKLLYRCFAILSIVYIPVLSLVYYFKNFSKNISLFEMFSIKDVESTLAYTICIFLLYLTTFFLFYMLFIYYKRYVTLRQIYLVSPASLTSIDTLKKLTKQLKSYENSIEFMNLASKTVILNRLPLYIRNDQDVFDYVEELGIGNVQNAVLIQDTYFLTKLYEKRDMILQNIEKEIHWGFQKIQKEFRKNEEACSESFRETYRKDLDTSALKVFKNMKFDIEEKVRLLNCFIQHGNKWLIMAGDETSFLMVYIEQLRYCNQQILEEKEKLSKAKETICDVELVDELGGHQNESAENSAMSHRDDDTEPSVNANSPEGMNFFERIYGGHEEDSEQSDKNEKKEGKANAEGSDAKNKKEGDASEKNTTNHRFTKTPNNTAVEEKGFKKLELVSDEDEDVKYKTKKQKQSQNVMPDVGKSLFVRADLKNDVSFFSLEQIKNFKEYKSYFSLDLPLQKRKAFVTFEDAKQSGVIKQSQIGTRVFSPVAIGAPAPNDIIWKNLTKTEISSFLGRLGSTFIFVAYNILFYFTVSTIVKMLGLKNADSNYLLSKIKASSTLTAFYEGIITPVVYNLCIFISPFIIDFLINLEGIYSYSVSQIRLMKLYSIFLFYNAFLSIFFSTSFFNMLNNFLTNNNYNVDNFLRDLGNGYSKYSLFFMNTTIQRIISGTVLTLLKPGPFFINFIVYHLQNRTRRQEAELHLSPPFDFGNVMPNVLLVFPITLSYGCVCPFMLFLGFLYYYINYYAYKNELVYSQVNQYESGGIFWSETSMFIVLGVLAFQLSTIATLFAERYKNVLYFTIPLFILDFYFYTALKTLFDKNIKNYPINEPEEEFLDEFSKLFLEERKELLENWDENEQAEDEDKFPIVELGIHDRNIVSNTSYYKDPSTVVNISHILLPSNFYVSIHFLRTFDYKNVFGFNYEAEQNTHVSTSSSLESV</sequence>
<reference evidence="11 12" key="1">
    <citation type="journal article" date="2017" name="Environ. Microbiol.">
        <title>Decay of the glycolytic pathway and adaptation to intranuclear parasitism within Enterocytozoonidae microsporidia.</title>
        <authorList>
            <person name="Wiredu Boakye D."/>
            <person name="Jaroenlak P."/>
            <person name="Prachumwat A."/>
            <person name="Williams T.A."/>
            <person name="Bateman K.S."/>
            <person name="Itsathitphaisarn O."/>
            <person name="Sritunyalucksana K."/>
            <person name="Paszkiewicz K.H."/>
            <person name="Moore K.A."/>
            <person name="Stentiford G.D."/>
            <person name="Williams B.A."/>
        </authorList>
    </citation>
    <scope>NUCLEOTIDE SEQUENCE [LARGE SCALE GENOMIC DNA]</scope>
    <source>
        <strain evidence="11 12">TH1</strain>
    </source>
</reference>
<feature type="transmembrane region" description="Helical" evidence="8">
    <location>
        <begin position="43"/>
        <end position="64"/>
    </location>
</feature>
<evidence type="ECO:0000259" key="9">
    <source>
        <dbReference type="Pfam" id="PF02714"/>
    </source>
</evidence>
<evidence type="ECO:0000313" key="12">
    <source>
        <dbReference type="Proteomes" id="UP000192758"/>
    </source>
</evidence>
<dbReference type="PANTHER" id="PTHR13018:SF5">
    <property type="entry name" value="RE44586P"/>
    <property type="match status" value="1"/>
</dbReference>
<feature type="transmembrane region" description="Helical" evidence="8">
    <location>
        <begin position="721"/>
        <end position="741"/>
    </location>
</feature>